<keyword evidence="3" id="KW-1185">Reference proteome</keyword>
<name>A0ABN3SSL5_9ACTN</name>
<feature type="region of interest" description="Disordered" evidence="1">
    <location>
        <begin position="111"/>
        <end position="133"/>
    </location>
</feature>
<comment type="caution">
    <text evidence="2">The sequence shown here is derived from an EMBL/GenBank/DDBJ whole genome shotgun (WGS) entry which is preliminary data.</text>
</comment>
<reference evidence="2 3" key="1">
    <citation type="journal article" date="2019" name="Int. J. Syst. Evol. Microbiol.">
        <title>The Global Catalogue of Microorganisms (GCM) 10K type strain sequencing project: providing services to taxonomists for standard genome sequencing and annotation.</title>
        <authorList>
            <consortium name="The Broad Institute Genomics Platform"/>
            <consortium name="The Broad Institute Genome Sequencing Center for Infectious Disease"/>
            <person name="Wu L."/>
            <person name="Ma J."/>
        </authorList>
    </citation>
    <scope>NUCLEOTIDE SEQUENCE [LARGE SCALE GENOMIC DNA]</scope>
    <source>
        <strain evidence="2 3">JCM 16374</strain>
    </source>
</reference>
<sequence>MPHLHLSATFPPTPRAPWAPGPLLTPLTTATTGTAVTTATAVTAVRASAPPKVPAIPSPPALPTPLQCEVPHFTPVRVGGLGPIRWHGAARRRLLTLALATTAAALATGLSQDPARTASAPTGCPAAATSGGR</sequence>
<gene>
    <name evidence="2" type="ORF">GCM10009864_65960</name>
</gene>
<dbReference type="Proteomes" id="UP001500994">
    <property type="component" value="Unassembled WGS sequence"/>
</dbReference>
<evidence type="ECO:0000256" key="1">
    <source>
        <dbReference type="SAM" id="MobiDB-lite"/>
    </source>
</evidence>
<dbReference type="EMBL" id="BAAARK010000032">
    <property type="protein sequence ID" value="GAA2683767.1"/>
    <property type="molecule type" value="Genomic_DNA"/>
</dbReference>
<proteinExistence type="predicted"/>
<protein>
    <submittedName>
        <fullName evidence="2">Uncharacterized protein</fullName>
    </submittedName>
</protein>
<organism evidence="2 3">
    <name type="scientific">Streptomyces lunalinharesii</name>
    <dbReference type="NCBI Taxonomy" id="333384"/>
    <lineage>
        <taxon>Bacteria</taxon>
        <taxon>Bacillati</taxon>
        <taxon>Actinomycetota</taxon>
        <taxon>Actinomycetes</taxon>
        <taxon>Kitasatosporales</taxon>
        <taxon>Streptomycetaceae</taxon>
        <taxon>Streptomyces</taxon>
    </lineage>
</organism>
<evidence type="ECO:0000313" key="2">
    <source>
        <dbReference type="EMBL" id="GAA2683767.1"/>
    </source>
</evidence>
<accession>A0ABN3SSL5</accession>
<evidence type="ECO:0000313" key="3">
    <source>
        <dbReference type="Proteomes" id="UP001500994"/>
    </source>
</evidence>